<feature type="binding site" evidence="10">
    <location>
        <position position="223"/>
    </location>
    <ligand>
        <name>Ca(2+)</name>
        <dbReference type="ChEBI" id="CHEBI:29108"/>
        <label>2</label>
    </ligand>
</feature>
<dbReference type="Pfam" id="PF01471">
    <property type="entry name" value="PG_binding_1"/>
    <property type="match status" value="1"/>
</dbReference>
<evidence type="ECO:0000256" key="10">
    <source>
        <dbReference type="PIRSR" id="PIRSR621190-2"/>
    </source>
</evidence>
<dbReference type="GO" id="GO:0004222">
    <property type="term" value="F:metalloendopeptidase activity"/>
    <property type="evidence" value="ECO:0000318"/>
    <property type="project" value="GO_Central"/>
</dbReference>
<dbReference type="InterPro" id="IPR021190">
    <property type="entry name" value="Pept_M10A"/>
</dbReference>
<keyword evidence="7" id="KW-0482">Metalloprotease</keyword>
<keyword evidence="12" id="KW-1185">Reference proteome</keyword>
<dbReference type="GO" id="GO:0006508">
    <property type="term" value="P:proteolysis"/>
    <property type="evidence" value="ECO:0007669"/>
    <property type="project" value="UniProtKB-KW"/>
</dbReference>
<dbReference type="GeneID" id="108991192"/>
<evidence type="ECO:0000256" key="7">
    <source>
        <dbReference type="ARBA" id="ARBA00023049"/>
    </source>
</evidence>
<dbReference type="OrthoDB" id="907195at2759"/>
<evidence type="ECO:0000256" key="5">
    <source>
        <dbReference type="ARBA" id="ARBA00022801"/>
    </source>
</evidence>
<evidence type="ECO:0000256" key="8">
    <source>
        <dbReference type="ARBA" id="ARBA00023145"/>
    </source>
</evidence>
<dbReference type="InterPro" id="IPR001818">
    <property type="entry name" value="Pept_M10_metallopeptidase"/>
</dbReference>
<feature type="binding site" evidence="10">
    <location>
        <position position="290"/>
    </location>
    <ligand>
        <name>Zn(2+)</name>
        <dbReference type="ChEBI" id="CHEBI:29105"/>
        <label>2</label>
        <note>catalytic</note>
    </ligand>
</feature>
<comment type="cofactor">
    <cofactor evidence="10">
        <name>Ca(2+)</name>
        <dbReference type="ChEBI" id="CHEBI:29108"/>
    </cofactor>
    <text evidence="10">Can bind about 5 Ca(2+) ions per subunit.</text>
</comment>
<dbReference type="PROSITE" id="PS00546">
    <property type="entry name" value="CYSTEINE_SWITCH"/>
    <property type="match status" value="1"/>
</dbReference>
<keyword evidence="3 10" id="KW-0479">Metal-binding</keyword>
<dbReference type="SMART" id="SM00235">
    <property type="entry name" value="ZnMc"/>
    <property type="match status" value="1"/>
</dbReference>
<keyword evidence="2" id="KW-0645">Protease</keyword>
<proteinExistence type="inferred from homology"/>
<dbReference type="InterPro" id="IPR021158">
    <property type="entry name" value="Pept_M10A_Zn_BS"/>
</dbReference>
<keyword evidence="4" id="KW-0732">Signal</keyword>
<gene>
    <name evidence="13" type="primary">LOC108991192</name>
</gene>
<dbReference type="RefSeq" id="XP_018820902.1">
    <property type="nucleotide sequence ID" value="XM_018965357.2"/>
</dbReference>
<feature type="active site" evidence="9">
    <location>
        <position position="281"/>
    </location>
</feature>
<feature type="binding site" evidence="10">
    <location>
        <position position="280"/>
    </location>
    <ligand>
        <name>Zn(2+)</name>
        <dbReference type="ChEBI" id="CHEBI:29105"/>
        <label>2</label>
        <note>catalytic</note>
    </ligand>
</feature>
<dbReference type="PANTHER" id="PTHR10201">
    <property type="entry name" value="MATRIX METALLOPROTEINASE"/>
    <property type="match status" value="1"/>
</dbReference>
<dbReference type="InterPro" id="IPR024079">
    <property type="entry name" value="MetalloPept_cat_dom_sf"/>
</dbReference>
<comment type="similarity">
    <text evidence="1">Belongs to the peptidase M10A family. Matrix metalloproteinases (MMPs) subfamily.</text>
</comment>
<evidence type="ECO:0000313" key="13">
    <source>
        <dbReference type="RefSeq" id="XP_018820902.1"/>
    </source>
</evidence>
<dbReference type="SUPFAM" id="SSF47090">
    <property type="entry name" value="PGBD-like"/>
    <property type="match status" value="1"/>
</dbReference>
<sequence>MASKLRSLSSFLVLFLLFHLLPLLSYATLPNSHDGKPLSIEFLKNLKGCQKGDIVKGIHDLKDYLEHFGYYNHPTKPNNDEFDELLESAIKTYQLNYNLKATGILDAKTISKMKMPRCGMPDIINGTNWMHSGGSNKKGHHGGHLIGSFHVVSHYEFLPGKLRWPDSKRHLTYRFLGGFPDAYISPVEEAFKTWARNSTFTFFRASSYWKSPYRRRRWPTVSDLKISFEEREHGDGYPFYNGILAHAFWPSDGRLHFNKEQQWSVVAAPSAYHLGTIALHEIGHLLGLAHTSLEDAIMYPYFLAGQSKDLTKDDIDGINNLYA</sequence>
<dbReference type="Pfam" id="PF00413">
    <property type="entry name" value="Peptidase_M10"/>
    <property type="match status" value="1"/>
</dbReference>
<comment type="cofactor">
    <cofactor evidence="10">
        <name>Zn(2+)</name>
        <dbReference type="ChEBI" id="CHEBI:29105"/>
    </cofactor>
    <text evidence="10">Binds 2 Zn(2+) ions per subunit.</text>
</comment>
<evidence type="ECO:0000256" key="4">
    <source>
        <dbReference type="ARBA" id="ARBA00022729"/>
    </source>
</evidence>
<evidence type="ECO:0000256" key="11">
    <source>
        <dbReference type="PIRSR" id="PIRSR621190-5"/>
    </source>
</evidence>
<dbReference type="PANTHER" id="PTHR10201:SF213">
    <property type="entry name" value="METALLOENDOPROTEINASE 2-MMP-LIKE"/>
    <property type="match status" value="1"/>
</dbReference>
<dbReference type="AlphaFoldDB" id="A0A2I4ENC3"/>
<feature type="binding site" description="in inhibited form" evidence="10">
    <location>
        <position position="118"/>
    </location>
    <ligand>
        <name>Zn(2+)</name>
        <dbReference type="ChEBI" id="CHEBI:29105"/>
        <label>2</label>
        <note>catalytic</note>
    </ligand>
</feature>
<protein>
    <submittedName>
        <fullName evidence="13">Metalloendoproteinase 3-MMP-like</fullName>
    </submittedName>
</protein>
<dbReference type="GO" id="GO:0030574">
    <property type="term" value="P:collagen catabolic process"/>
    <property type="evidence" value="ECO:0000318"/>
    <property type="project" value="GO_Central"/>
</dbReference>
<keyword evidence="6 10" id="KW-0862">Zinc</keyword>
<feature type="short sequence motif" description="Cysteine switch" evidence="11">
    <location>
        <begin position="116"/>
        <end position="152"/>
    </location>
</feature>
<evidence type="ECO:0000256" key="3">
    <source>
        <dbReference type="ARBA" id="ARBA00022723"/>
    </source>
</evidence>
<dbReference type="SUPFAM" id="SSF55486">
    <property type="entry name" value="Metalloproteases ('zincins'), catalytic domain"/>
    <property type="match status" value="1"/>
</dbReference>
<feature type="binding site" evidence="10">
    <location>
        <position position="233"/>
    </location>
    <ligand>
        <name>Zn(2+)</name>
        <dbReference type="ChEBI" id="CHEBI:29105"/>
        <label>1</label>
    </ligand>
</feature>
<feature type="binding site" evidence="10">
    <location>
        <position position="181"/>
    </location>
    <ligand>
        <name>Ca(2+)</name>
        <dbReference type="ChEBI" id="CHEBI:29108"/>
        <label>1</label>
    </ligand>
</feature>
<dbReference type="GO" id="GO:0008270">
    <property type="term" value="F:zinc ion binding"/>
    <property type="evidence" value="ECO:0007669"/>
    <property type="project" value="InterPro"/>
</dbReference>
<evidence type="ECO:0000256" key="6">
    <source>
        <dbReference type="ARBA" id="ARBA00022833"/>
    </source>
</evidence>
<dbReference type="STRING" id="51240.A0A2I4ENC3"/>
<accession>A0A2I4ENC3</accession>
<evidence type="ECO:0000313" key="12">
    <source>
        <dbReference type="Proteomes" id="UP000235220"/>
    </source>
</evidence>
<name>A0A2I4ENC3_JUGRE</name>
<keyword evidence="10" id="KW-0106">Calcium</keyword>
<evidence type="ECO:0000256" key="2">
    <source>
        <dbReference type="ARBA" id="ARBA00022670"/>
    </source>
</evidence>
<evidence type="ECO:0000256" key="9">
    <source>
        <dbReference type="PIRSR" id="PIRSR621190-1"/>
    </source>
</evidence>
<feature type="binding site" evidence="10">
    <location>
        <position position="256"/>
    </location>
    <ligand>
        <name>Zn(2+)</name>
        <dbReference type="ChEBI" id="CHEBI:29105"/>
        <label>1</label>
    </ligand>
</feature>
<organism evidence="12 13">
    <name type="scientific">Juglans regia</name>
    <name type="common">English walnut</name>
    <dbReference type="NCBI Taxonomy" id="51240"/>
    <lineage>
        <taxon>Eukaryota</taxon>
        <taxon>Viridiplantae</taxon>
        <taxon>Streptophyta</taxon>
        <taxon>Embryophyta</taxon>
        <taxon>Tracheophyta</taxon>
        <taxon>Spermatophyta</taxon>
        <taxon>Magnoliopsida</taxon>
        <taxon>eudicotyledons</taxon>
        <taxon>Gunneridae</taxon>
        <taxon>Pentapetalae</taxon>
        <taxon>rosids</taxon>
        <taxon>fabids</taxon>
        <taxon>Fagales</taxon>
        <taxon>Juglandaceae</taxon>
        <taxon>Juglans</taxon>
    </lineage>
</organism>
<dbReference type="InterPro" id="IPR002477">
    <property type="entry name" value="Peptidoglycan-bd-like"/>
</dbReference>
<keyword evidence="5" id="KW-0378">Hydrolase</keyword>
<dbReference type="Proteomes" id="UP000235220">
    <property type="component" value="Chromosome 7"/>
</dbReference>
<dbReference type="KEGG" id="jre:108991192"/>
<dbReference type="Gramene" id="Jr07_22820_p1">
    <property type="protein sequence ID" value="cds.Jr07_22820_p1"/>
    <property type="gene ID" value="Jr07_22820"/>
</dbReference>
<feature type="binding site" evidence="10">
    <location>
        <position position="298"/>
    </location>
    <ligand>
        <name>Zn(2+)</name>
        <dbReference type="ChEBI" id="CHEBI:29105"/>
        <label>2</label>
        <note>catalytic</note>
    </ligand>
</feature>
<dbReference type="InterPro" id="IPR036365">
    <property type="entry name" value="PGBD-like_sf"/>
</dbReference>
<dbReference type="PRINTS" id="PR00138">
    <property type="entry name" value="MATRIXIN"/>
</dbReference>
<feature type="binding site" evidence="10">
    <location>
        <position position="284"/>
    </location>
    <ligand>
        <name>Zn(2+)</name>
        <dbReference type="ChEBI" id="CHEBI:29105"/>
        <label>2</label>
        <note>catalytic</note>
    </ligand>
</feature>
<dbReference type="GO" id="GO:0031012">
    <property type="term" value="C:extracellular matrix"/>
    <property type="evidence" value="ECO:0007669"/>
    <property type="project" value="InterPro"/>
</dbReference>
<dbReference type="Gene3D" id="3.40.390.10">
    <property type="entry name" value="Collagenase (Catalytic Domain)"/>
    <property type="match status" value="1"/>
</dbReference>
<keyword evidence="8" id="KW-0865">Zymogen</keyword>
<evidence type="ECO:0000256" key="1">
    <source>
        <dbReference type="ARBA" id="ARBA00009614"/>
    </source>
</evidence>
<dbReference type="GO" id="GO:0030198">
    <property type="term" value="P:extracellular matrix organization"/>
    <property type="evidence" value="ECO:0000318"/>
    <property type="project" value="GO_Central"/>
</dbReference>
<feature type="binding site" evidence="10">
    <location>
        <position position="246"/>
    </location>
    <ligand>
        <name>Zn(2+)</name>
        <dbReference type="ChEBI" id="CHEBI:29105"/>
        <label>1</label>
    </ligand>
</feature>
<feature type="binding site" evidence="10">
    <location>
        <position position="235"/>
    </location>
    <ligand>
        <name>Zn(2+)</name>
        <dbReference type="ChEBI" id="CHEBI:29105"/>
        <label>1</label>
    </ligand>
</feature>
<dbReference type="InterPro" id="IPR006026">
    <property type="entry name" value="Peptidase_Metallo"/>
</dbReference>
<reference evidence="13" key="1">
    <citation type="submission" date="2025-08" db="UniProtKB">
        <authorList>
            <consortium name="RefSeq"/>
        </authorList>
    </citation>
    <scope>IDENTIFICATION</scope>
    <source>
        <tissue evidence="13">Leaves</tissue>
    </source>
</reference>